<dbReference type="GO" id="GO:0009055">
    <property type="term" value="F:electron transfer activity"/>
    <property type="evidence" value="ECO:0007669"/>
    <property type="project" value="InterPro"/>
</dbReference>
<dbReference type="PROSITE" id="PS50902">
    <property type="entry name" value="FLAVODOXIN_LIKE"/>
    <property type="match status" value="1"/>
</dbReference>
<keyword evidence="1" id="KW-1133">Transmembrane helix</keyword>
<comment type="caution">
    <text evidence="3">The sequence shown here is derived from an EMBL/GenBank/DDBJ whole genome shotgun (WGS) entry which is preliminary data.</text>
</comment>
<accession>A0A9D2RAZ9</accession>
<evidence type="ECO:0000256" key="1">
    <source>
        <dbReference type="SAM" id="Phobius"/>
    </source>
</evidence>
<reference evidence="3" key="2">
    <citation type="submission" date="2021-04" db="EMBL/GenBank/DDBJ databases">
        <authorList>
            <person name="Gilroy R."/>
        </authorList>
    </citation>
    <scope>NUCLEOTIDE SEQUENCE</scope>
    <source>
        <strain evidence="3">ChiBcec15-3976</strain>
    </source>
</reference>
<organism evidence="3 4">
    <name type="scientific">Candidatus Mediterraneibacter quadrami</name>
    <dbReference type="NCBI Taxonomy" id="2838684"/>
    <lineage>
        <taxon>Bacteria</taxon>
        <taxon>Bacillati</taxon>
        <taxon>Bacillota</taxon>
        <taxon>Clostridia</taxon>
        <taxon>Lachnospirales</taxon>
        <taxon>Lachnospiraceae</taxon>
        <taxon>Mediterraneibacter</taxon>
    </lineage>
</organism>
<dbReference type="Proteomes" id="UP000823909">
    <property type="component" value="Unassembled WGS sequence"/>
</dbReference>
<feature type="domain" description="Flavodoxin-like" evidence="2">
    <location>
        <begin position="4"/>
        <end position="151"/>
    </location>
</feature>
<reference evidence="3" key="1">
    <citation type="journal article" date="2021" name="PeerJ">
        <title>Extensive microbial diversity within the chicken gut microbiome revealed by metagenomics and culture.</title>
        <authorList>
            <person name="Gilroy R."/>
            <person name="Ravi A."/>
            <person name="Getino M."/>
            <person name="Pursley I."/>
            <person name="Horton D.L."/>
            <person name="Alikhan N.F."/>
            <person name="Baker D."/>
            <person name="Gharbi K."/>
            <person name="Hall N."/>
            <person name="Watson M."/>
            <person name="Adriaenssens E.M."/>
            <person name="Foster-Nyarko E."/>
            <person name="Jarju S."/>
            <person name="Secka A."/>
            <person name="Antonio M."/>
            <person name="Oren A."/>
            <person name="Chaudhuri R.R."/>
            <person name="La Ragione R."/>
            <person name="Hildebrand F."/>
            <person name="Pallen M.J."/>
        </authorList>
    </citation>
    <scope>NUCLEOTIDE SEQUENCE</scope>
    <source>
        <strain evidence="3">ChiBcec15-3976</strain>
    </source>
</reference>
<dbReference type="GO" id="GO:0010181">
    <property type="term" value="F:FMN binding"/>
    <property type="evidence" value="ECO:0007669"/>
    <property type="project" value="InterPro"/>
</dbReference>
<proteinExistence type="predicted"/>
<feature type="transmembrane region" description="Helical" evidence="1">
    <location>
        <begin position="46"/>
        <end position="64"/>
    </location>
</feature>
<dbReference type="GO" id="GO:0070819">
    <property type="term" value="F:menaquinone-dependent protoporphyrinogen oxidase activity"/>
    <property type="evidence" value="ECO:0007669"/>
    <property type="project" value="TreeGrafter"/>
</dbReference>
<keyword evidence="1" id="KW-0812">Transmembrane</keyword>
<dbReference type="Pfam" id="PF12724">
    <property type="entry name" value="Flavodoxin_5"/>
    <property type="match status" value="1"/>
</dbReference>
<dbReference type="AlphaFoldDB" id="A0A9D2RAZ9"/>
<dbReference type="PANTHER" id="PTHR38030">
    <property type="entry name" value="PROTOPORPHYRINOGEN IX DEHYDROGENASE [MENAQUINONE]"/>
    <property type="match status" value="1"/>
</dbReference>
<dbReference type="InterPro" id="IPR052200">
    <property type="entry name" value="Protoporphyrinogen_IX_DH"/>
</dbReference>
<keyword evidence="1" id="KW-0472">Membrane</keyword>
<sequence>MERGIVLYQSKYGSTEKYARWLAEESGYDIIEVKKAKADTMNGYETVILCGAVYASGIAGISYLRKNKNALAGKRTAVFCVGASPYDEKAVADVKAQNLKEELKDIPLFYGRGAWDEEGMSLPDRMLCRMLQKAVAKKAPDTYEPWMKALMCAAGQKCDWTDKTYLEPLIGYLRDREKKA</sequence>
<dbReference type="InterPro" id="IPR008254">
    <property type="entry name" value="Flavodoxin/NO_synth"/>
</dbReference>
<dbReference type="GO" id="GO:0016651">
    <property type="term" value="F:oxidoreductase activity, acting on NAD(P)H"/>
    <property type="evidence" value="ECO:0007669"/>
    <property type="project" value="UniProtKB-ARBA"/>
</dbReference>
<dbReference type="SUPFAM" id="SSF52218">
    <property type="entry name" value="Flavoproteins"/>
    <property type="match status" value="1"/>
</dbReference>
<protein>
    <submittedName>
        <fullName evidence="3">Flavodoxin domain-containing protein</fullName>
    </submittedName>
</protein>
<dbReference type="Gene3D" id="3.40.50.360">
    <property type="match status" value="1"/>
</dbReference>
<dbReference type="PROSITE" id="PS00201">
    <property type="entry name" value="FLAVODOXIN"/>
    <property type="match status" value="1"/>
</dbReference>
<dbReference type="EMBL" id="DWUU01000007">
    <property type="protein sequence ID" value="HJD41555.1"/>
    <property type="molecule type" value="Genomic_DNA"/>
</dbReference>
<name>A0A9D2RAZ9_9FIRM</name>
<evidence type="ECO:0000313" key="4">
    <source>
        <dbReference type="Proteomes" id="UP000823909"/>
    </source>
</evidence>
<dbReference type="InterPro" id="IPR001226">
    <property type="entry name" value="Flavodoxin_CS"/>
</dbReference>
<evidence type="ECO:0000259" key="2">
    <source>
        <dbReference type="PROSITE" id="PS50902"/>
    </source>
</evidence>
<dbReference type="InterPro" id="IPR029039">
    <property type="entry name" value="Flavoprotein-like_sf"/>
</dbReference>
<dbReference type="InterPro" id="IPR026816">
    <property type="entry name" value="Flavodoxin_dom"/>
</dbReference>
<evidence type="ECO:0000313" key="3">
    <source>
        <dbReference type="EMBL" id="HJD41555.1"/>
    </source>
</evidence>
<gene>
    <name evidence="3" type="ORF">H9910_00885</name>
</gene>
<dbReference type="GO" id="GO:0006783">
    <property type="term" value="P:heme biosynthetic process"/>
    <property type="evidence" value="ECO:0007669"/>
    <property type="project" value="TreeGrafter"/>
</dbReference>
<dbReference type="PANTHER" id="PTHR38030:SF2">
    <property type="entry name" value="PROTOPORPHYRINOGEN IX DEHYDROGENASE [QUINONE]"/>
    <property type="match status" value="1"/>
</dbReference>